<dbReference type="Proteomes" id="UP001430755">
    <property type="component" value="Unassembled WGS sequence"/>
</dbReference>
<dbReference type="PRINTS" id="PR00033">
    <property type="entry name" value="HTHASNC"/>
</dbReference>
<comment type="caution">
    <text evidence="2">The sequence shown here is derived from an EMBL/GenBank/DDBJ whole genome shotgun (WGS) entry which is preliminary data.</text>
</comment>
<reference evidence="2" key="1">
    <citation type="submission" date="2021-11" db="EMBL/GenBank/DDBJ databases">
        <title>A Novel Adlercreutzia Species, isolated from a Allomyrina dichotoma larva feces.</title>
        <authorList>
            <person name="Suh M.K."/>
        </authorList>
    </citation>
    <scope>NUCLEOTIDE SEQUENCE</scope>
    <source>
        <strain evidence="2">JBNU-10</strain>
    </source>
</reference>
<name>A0ABS9WF72_9ACTN</name>
<dbReference type="RefSeq" id="WP_242163726.1">
    <property type="nucleotide sequence ID" value="NZ_JAJMLW010000001.1"/>
</dbReference>
<dbReference type="InterPro" id="IPR000485">
    <property type="entry name" value="AsnC-type_HTH_dom"/>
</dbReference>
<organism evidence="2 3">
    <name type="scientific">Adlercreutzia faecimuris</name>
    <dbReference type="NCBI Taxonomy" id="2897341"/>
    <lineage>
        <taxon>Bacteria</taxon>
        <taxon>Bacillati</taxon>
        <taxon>Actinomycetota</taxon>
        <taxon>Coriobacteriia</taxon>
        <taxon>Eggerthellales</taxon>
        <taxon>Eggerthellaceae</taxon>
        <taxon>Adlercreutzia</taxon>
    </lineage>
</organism>
<dbReference type="EMBL" id="JAJMLW010000001">
    <property type="protein sequence ID" value="MCI2241503.1"/>
    <property type="molecule type" value="Genomic_DNA"/>
</dbReference>
<gene>
    <name evidence="2" type="ORF">LPT13_03940</name>
</gene>
<evidence type="ECO:0000259" key="1">
    <source>
        <dbReference type="Pfam" id="PF01726"/>
    </source>
</evidence>
<evidence type="ECO:0000313" key="2">
    <source>
        <dbReference type="EMBL" id="MCI2241503.1"/>
    </source>
</evidence>
<dbReference type="CDD" id="cd00090">
    <property type="entry name" value="HTH_ARSR"/>
    <property type="match status" value="1"/>
</dbReference>
<dbReference type="InterPro" id="IPR006199">
    <property type="entry name" value="LexA_DNA-bd_dom"/>
</dbReference>
<protein>
    <submittedName>
        <fullName evidence="2">MarR family transcriptional regulator</fullName>
    </submittedName>
</protein>
<dbReference type="SUPFAM" id="SSF46785">
    <property type="entry name" value="Winged helix' DNA-binding domain"/>
    <property type="match status" value="1"/>
</dbReference>
<proteinExistence type="predicted"/>
<dbReference type="InterPro" id="IPR011991">
    <property type="entry name" value="ArsR-like_HTH"/>
</dbReference>
<dbReference type="Gene3D" id="1.10.10.10">
    <property type="entry name" value="Winged helix-like DNA-binding domain superfamily/Winged helix DNA-binding domain"/>
    <property type="match status" value="1"/>
</dbReference>
<sequence length="119" mass="13520">MSLFRIGADGDRMDADLEHQAEGWDRDDGIDWGRVEWVEVEGVTFVRADLARRIPTPSNDRALDAIREYRAERGFSPTIRELAAALGVSPSTAEGHVRRLERRGLVEVDRRRPRGVRPL</sequence>
<accession>A0ABS9WF72</accession>
<dbReference type="InterPro" id="IPR036388">
    <property type="entry name" value="WH-like_DNA-bd_sf"/>
</dbReference>
<feature type="domain" description="LexA repressor DNA-binding" evidence="1">
    <location>
        <begin position="60"/>
        <end position="115"/>
    </location>
</feature>
<keyword evidence="3" id="KW-1185">Reference proteome</keyword>
<evidence type="ECO:0000313" key="3">
    <source>
        <dbReference type="Proteomes" id="UP001430755"/>
    </source>
</evidence>
<dbReference type="InterPro" id="IPR036390">
    <property type="entry name" value="WH_DNA-bd_sf"/>
</dbReference>
<dbReference type="Pfam" id="PF01726">
    <property type="entry name" value="LexA_DNA_bind"/>
    <property type="match status" value="1"/>
</dbReference>